<feature type="region of interest" description="Disordered" evidence="2">
    <location>
        <begin position="634"/>
        <end position="730"/>
    </location>
</feature>
<evidence type="ECO:0000313" key="3">
    <source>
        <dbReference type="EMBL" id="GAM36906.1"/>
    </source>
</evidence>
<feature type="compositionally biased region" description="Polar residues" evidence="2">
    <location>
        <begin position="375"/>
        <end position="388"/>
    </location>
</feature>
<feature type="region of interest" description="Disordered" evidence="2">
    <location>
        <begin position="324"/>
        <end position="388"/>
    </location>
</feature>
<protein>
    <submittedName>
        <fullName evidence="3">Uncharacterized protein</fullName>
    </submittedName>
</protein>
<proteinExistence type="predicted"/>
<dbReference type="Proteomes" id="UP000053095">
    <property type="component" value="Unassembled WGS sequence"/>
</dbReference>
<feature type="compositionally biased region" description="Basic residues" evidence="2">
    <location>
        <begin position="21"/>
        <end position="34"/>
    </location>
</feature>
<feature type="compositionally biased region" description="Low complexity" evidence="2">
    <location>
        <begin position="495"/>
        <end position="508"/>
    </location>
</feature>
<comment type="caution">
    <text evidence="3">The sequence shown here is derived from an EMBL/GenBank/DDBJ whole genome shotgun (WGS) entry which is preliminary data.</text>
</comment>
<evidence type="ECO:0000256" key="2">
    <source>
        <dbReference type="SAM" id="MobiDB-lite"/>
    </source>
</evidence>
<evidence type="ECO:0000256" key="1">
    <source>
        <dbReference type="SAM" id="Coils"/>
    </source>
</evidence>
<keyword evidence="4" id="KW-1185">Reference proteome</keyword>
<feature type="region of interest" description="Disordered" evidence="2">
    <location>
        <begin position="886"/>
        <end position="912"/>
    </location>
</feature>
<dbReference type="EMBL" id="DF933818">
    <property type="protein sequence ID" value="GAM36906.1"/>
    <property type="molecule type" value="Genomic_DNA"/>
</dbReference>
<accession>A0A6V8H791</accession>
<feature type="compositionally biased region" description="Basic and acidic residues" evidence="2">
    <location>
        <begin position="265"/>
        <end position="289"/>
    </location>
</feature>
<feature type="compositionally biased region" description="Polar residues" evidence="2">
    <location>
        <begin position="671"/>
        <end position="686"/>
    </location>
</feature>
<evidence type="ECO:0000313" key="4">
    <source>
        <dbReference type="Proteomes" id="UP000053095"/>
    </source>
</evidence>
<feature type="region of interest" description="Disordered" evidence="2">
    <location>
        <begin position="171"/>
        <end position="299"/>
    </location>
</feature>
<feature type="region of interest" description="Disordered" evidence="2">
    <location>
        <begin position="1"/>
        <end position="159"/>
    </location>
</feature>
<sequence>MPDLELVGALNGPSHLDRPLLKGHKSLPRRRQPRPRIEMFDNTSPSDVKDDIINGGDLPITPTLPLTPPNQVQEDTQPDSPPRLNGQPSLPLSLRNMATPATGSHQFSPPTPDVTPPRAKDTTPKARPVFPSLQSSTTSRADSFQTARENLSDDDTIDGLYPPAHSLVVQKRQRSFPEPSPLANGFDSISNSTEEEQDKARDDATDTGRVTKSSVVTEKNQDAKRTTRLASSPLPKSQIRKRSGQKHQNTAAPEKETLETAPSGLKKEPHSMRKNDQSPKPSDLDKVDGEVAPDLTDTEQKLVDRVNTWRHSGASFTSTIEAMVIETSPPKQRTLRHTEKRTSLRSVSSPQPRSTRTSTESNGDSSHRLVHKSGRISNENRNSVASDMSVPVSITSTSREVHEVIPVVVVPQRRSSLKSSAPSTRNQSVVPSTTSSRRKASVSRSRASDQHAPQRSRTMSDAGSSAAGQSGRESRGRGVRHPPIPARSSSLSAPTSRNNSRTTSLTSDSLRRHTEQMQLAFEVPPYNKPSDVLPSPRIVLHEGSDPANGDASVSAYPQRNAEDMERLHAPSLHFTQSSVVSYSPGPIEINEATMVTYFPHNNDSLLVINPYVQPESKAVKALRGQDLSESVALRTPEHSTAALDVESPLRNPRTPPKPPTQKAVLPEPVDSRQSGTELSRQGSNRLSRGFGSVKRALSARRNSDGVHPQPPTRSLSVRSARSRRAEKARDSQLYSFWRPRGFWDDFDSSPSNERGPVTPDQQYRYQTTTDREDTYVSNSLGLPQKRVIFSGPLVLARRISKSRKARRQQVRRQQLSHSDLNLAMGIVRPHSPYQRQTVKYRLQKGVLFPVRSFRNIRRRVKEARQQRARAALEARRERLKQSIGPKKLTDPYAVGPFNHGVPYEDDNTSRGY</sequence>
<feature type="compositionally biased region" description="Polar residues" evidence="2">
    <location>
        <begin position="208"/>
        <end position="218"/>
    </location>
</feature>
<keyword evidence="1" id="KW-0175">Coiled coil</keyword>
<dbReference type="AlphaFoldDB" id="A0A6V8H791"/>
<feature type="compositionally biased region" description="Low complexity" evidence="2">
    <location>
        <begin position="460"/>
        <end position="471"/>
    </location>
</feature>
<feature type="region of interest" description="Disordered" evidence="2">
    <location>
        <begin position="413"/>
        <end position="510"/>
    </location>
</feature>
<organism evidence="3 4">
    <name type="scientific">Talaromyces pinophilus</name>
    <name type="common">Penicillium pinophilum</name>
    <dbReference type="NCBI Taxonomy" id="128442"/>
    <lineage>
        <taxon>Eukaryota</taxon>
        <taxon>Fungi</taxon>
        <taxon>Dikarya</taxon>
        <taxon>Ascomycota</taxon>
        <taxon>Pezizomycotina</taxon>
        <taxon>Eurotiomycetes</taxon>
        <taxon>Eurotiomycetidae</taxon>
        <taxon>Eurotiales</taxon>
        <taxon>Trichocomaceae</taxon>
        <taxon>Talaromyces</taxon>
        <taxon>Talaromyces sect. Talaromyces</taxon>
    </lineage>
</organism>
<feature type="compositionally biased region" description="Polar residues" evidence="2">
    <location>
        <begin position="99"/>
        <end position="108"/>
    </location>
</feature>
<feature type="compositionally biased region" description="Polar residues" evidence="2">
    <location>
        <begin position="132"/>
        <end position="149"/>
    </location>
</feature>
<reference evidence="4" key="1">
    <citation type="journal article" date="2015" name="Genome Announc.">
        <title>Draft genome sequence of Talaromyces cellulolyticus strain Y-94, a source of lignocellulosic biomass-degrading enzymes.</title>
        <authorList>
            <person name="Fujii T."/>
            <person name="Koike H."/>
            <person name="Sawayama S."/>
            <person name="Yano S."/>
            <person name="Inoue H."/>
        </authorList>
    </citation>
    <scope>NUCLEOTIDE SEQUENCE [LARGE SCALE GENOMIC DNA]</scope>
    <source>
        <strain evidence="4">Y-94</strain>
    </source>
</reference>
<feature type="compositionally biased region" description="Polar residues" evidence="2">
    <location>
        <begin position="413"/>
        <end position="431"/>
    </location>
</feature>
<feature type="compositionally biased region" description="Low complexity" evidence="2">
    <location>
        <begin position="345"/>
        <end position="361"/>
    </location>
</feature>
<name>A0A6V8H791_TALPI</name>
<feature type="coiled-coil region" evidence="1">
    <location>
        <begin position="853"/>
        <end position="882"/>
    </location>
</feature>
<gene>
    <name evidence="3" type="ORF">TCE0_022f06371</name>
</gene>